<feature type="domain" description="IDEAL" evidence="2">
    <location>
        <begin position="139"/>
        <end position="175"/>
    </location>
</feature>
<dbReference type="EMBL" id="JBHSEF010000011">
    <property type="protein sequence ID" value="MFC4354582.1"/>
    <property type="molecule type" value="Genomic_DNA"/>
</dbReference>
<organism evidence="3 4">
    <name type="scientific">Chryseomicrobium palamuruense</name>
    <dbReference type="NCBI Taxonomy" id="682973"/>
    <lineage>
        <taxon>Bacteria</taxon>
        <taxon>Bacillati</taxon>
        <taxon>Bacillota</taxon>
        <taxon>Bacilli</taxon>
        <taxon>Bacillales</taxon>
        <taxon>Caryophanaceae</taxon>
        <taxon>Chryseomicrobium</taxon>
    </lineage>
</organism>
<dbReference type="InterPro" id="IPR027393">
    <property type="entry name" value="Virus_scaffolding_prot_C"/>
</dbReference>
<comment type="similarity">
    <text evidence="1">Belongs to the UPF0302 family.</text>
</comment>
<evidence type="ECO:0000313" key="3">
    <source>
        <dbReference type="EMBL" id="MFC4354582.1"/>
    </source>
</evidence>
<sequence length="185" mass="21685">MTASVSAHEKRDFVKWLLKNYQLKRRESVWILNYLMSHEELLENVHFVEGVEHCPRGMMISTTSSSGAPFRFYKGTIVSADAEKSFHDMRLHPNEPMYVELKFPDQARIPEFLAVLEDNPYIPMNDELKKMDQDTADFVVDSSIRSYQLQQLETQIDQALDEGDRALFEKLSQDYQKLVNQIKEY</sequence>
<evidence type="ECO:0000256" key="1">
    <source>
        <dbReference type="HAMAP-Rule" id="MF_00760"/>
    </source>
</evidence>
<dbReference type="Pfam" id="PF08858">
    <property type="entry name" value="IDEAL"/>
    <property type="match status" value="1"/>
</dbReference>
<reference evidence="4" key="1">
    <citation type="journal article" date="2019" name="Int. J. Syst. Evol. Microbiol.">
        <title>The Global Catalogue of Microorganisms (GCM) 10K type strain sequencing project: providing services to taxonomists for standard genome sequencing and annotation.</title>
        <authorList>
            <consortium name="The Broad Institute Genomics Platform"/>
            <consortium name="The Broad Institute Genome Sequencing Center for Infectious Disease"/>
            <person name="Wu L."/>
            <person name="Ma J."/>
        </authorList>
    </citation>
    <scope>NUCLEOTIDE SEQUENCE [LARGE SCALE GENOMIC DNA]</scope>
    <source>
        <strain evidence="4">CCUG 50353</strain>
    </source>
</reference>
<gene>
    <name evidence="3" type="ORF">ACFO0S_05740</name>
</gene>
<dbReference type="Pfam" id="PF08864">
    <property type="entry name" value="UPF0302"/>
    <property type="match status" value="1"/>
</dbReference>
<dbReference type="InterPro" id="IPR038091">
    <property type="entry name" value="UPF0302_N_sf"/>
</dbReference>
<keyword evidence="4" id="KW-1185">Reference proteome</keyword>
<evidence type="ECO:0000259" key="2">
    <source>
        <dbReference type="SMART" id="SM00914"/>
    </source>
</evidence>
<dbReference type="NCBIfam" id="NF002965">
    <property type="entry name" value="PRK03636.1"/>
    <property type="match status" value="1"/>
</dbReference>
<accession>A0ABV8UUT7</accession>
<dbReference type="RefSeq" id="WP_378140854.1">
    <property type="nucleotide sequence ID" value="NZ_JBHSEF010000011.1"/>
</dbReference>
<dbReference type="PIRSF" id="PIRSF007165">
    <property type="entry name" value="UCP007165"/>
    <property type="match status" value="1"/>
</dbReference>
<protein>
    <recommendedName>
        <fullName evidence="1">UPF0302 protein ACFO0S_05740</fullName>
    </recommendedName>
</protein>
<dbReference type="HAMAP" id="MF_00760">
    <property type="entry name" value="UPF0302"/>
    <property type="match status" value="1"/>
</dbReference>
<dbReference type="Gene3D" id="4.10.810.10">
    <property type="entry name" value="Virus Scaffolding Protein, Chain A"/>
    <property type="match status" value="1"/>
</dbReference>
<dbReference type="InterPro" id="IPR014957">
    <property type="entry name" value="IDEAL_dom"/>
</dbReference>
<proteinExistence type="inferred from homology"/>
<dbReference type="InterPro" id="IPR011188">
    <property type="entry name" value="UPF0302"/>
</dbReference>
<dbReference type="Gene3D" id="3.40.1530.30">
    <property type="entry name" value="Uncharacterised family UPF0302, N-terminal domain"/>
    <property type="match status" value="1"/>
</dbReference>
<comment type="caution">
    <text evidence="3">The sequence shown here is derived from an EMBL/GenBank/DDBJ whole genome shotgun (WGS) entry which is preliminary data.</text>
</comment>
<dbReference type="SMART" id="SM00914">
    <property type="entry name" value="IDEAL"/>
    <property type="match status" value="1"/>
</dbReference>
<name>A0ABV8UUT7_9BACL</name>
<evidence type="ECO:0000313" key="4">
    <source>
        <dbReference type="Proteomes" id="UP001595733"/>
    </source>
</evidence>
<dbReference type="Proteomes" id="UP001595733">
    <property type="component" value="Unassembled WGS sequence"/>
</dbReference>
<dbReference type="InterPro" id="IPR014963">
    <property type="entry name" value="UPF0302_N"/>
</dbReference>